<sequence length="640" mass="73234">MARNWGFLYFLVSLTTVLCSLTISTLDVEENYYDVEFDSTQRSKRDVDTTEHIIWRDNHETAKLGAKNVTPTIKRVVHHGIYPSLEIEVPINLNGNSASKTTRSARSVQQGDQYRTHGEERDKNPQIPIRITYQAVYPPAIRNISGSSTYARAAHPPPGGNINYYTRQRVGPPGGNRTQYRTLYFPETGRNFTGDPQNKGRVRLVSAAYYSVNGSRDDLRSFSNPPVKKRVARSNVAISPLLSPIIRRRRAVIRGSDRVQSIRSSDRAPSIRRSDRVPSIRSSDRAPSIRSSDRVPSIRRSDRAPSIGRSDRVPSIRRSDRVPSIRSSDLAPSIRSSNRAPSIRRSDRVQSIGSSDRAPSIRRSDRVPSIRRSDRAPSIWRSDWVPSIRMKRDQALPAVDAPLLNRALSSAETPHGAAHDRPPSDRESEGDYANRALSSAETPDRSTHDRQPSDRESEFDYSLEIERPHYRKRYKAQRRVKSSKSHDRGVDRAVDHADYSEEIGEREFPASKGRKPSKILKTKKYRKLPNKLRKSRRRRLKNVRKSKNGELFPIDVRSRDRRRRDTGSWDWLEGVFGWMDDTSPMVVQKCKNRQNEIEMDDDSKMNAEPIDCFILIQAPPRKIYCKPPRRFALGRCRPVL</sequence>
<feature type="compositionally biased region" description="Basic and acidic residues" evidence="1">
    <location>
        <begin position="299"/>
        <end position="323"/>
    </location>
</feature>
<proteinExistence type="predicted"/>
<feature type="region of interest" description="Disordered" evidence="1">
    <location>
        <begin position="97"/>
        <end position="125"/>
    </location>
</feature>
<organism evidence="3 4">
    <name type="scientific">Nesidiocoris tenuis</name>
    <dbReference type="NCBI Taxonomy" id="355587"/>
    <lineage>
        <taxon>Eukaryota</taxon>
        <taxon>Metazoa</taxon>
        <taxon>Ecdysozoa</taxon>
        <taxon>Arthropoda</taxon>
        <taxon>Hexapoda</taxon>
        <taxon>Insecta</taxon>
        <taxon>Pterygota</taxon>
        <taxon>Neoptera</taxon>
        <taxon>Paraneoptera</taxon>
        <taxon>Hemiptera</taxon>
        <taxon>Heteroptera</taxon>
        <taxon>Panheteroptera</taxon>
        <taxon>Cimicomorpha</taxon>
        <taxon>Miridae</taxon>
        <taxon>Dicyphina</taxon>
        <taxon>Nesidiocoris</taxon>
    </lineage>
</organism>
<feature type="compositionally biased region" description="Basic and acidic residues" evidence="1">
    <location>
        <begin position="272"/>
        <end position="284"/>
    </location>
</feature>
<gene>
    <name evidence="3" type="ORF">NTJ_11934</name>
</gene>
<accession>A0ABN7B3Z0</accession>
<feature type="compositionally biased region" description="Basic and acidic residues" evidence="1">
    <location>
        <begin position="114"/>
        <end position="124"/>
    </location>
</feature>
<feature type="chain" id="PRO_5047046301" evidence="2">
    <location>
        <begin position="20"/>
        <end position="640"/>
    </location>
</feature>
<keyword evidence="4" id="KW-1185">Reference proteome</keyword>
<dbReference type="EMBL" id="AP028918">
    <property type="protein sequence ID" value="BES99118.1"/>
    <property type="molecule type" value="Genomic_DNA"/>
</dbReference>
<feature type="compositionally biased region" description="Basic and acidic residues" evidence="1">
    <location>
        <begin position="362"/>
        <end position="375"/>
    </location>
</feature>
<evidence type="ECO:0000313" key="4">
    <source>
        <dbReference type="Proteomes" id="UP001307889"/>
    </source>
</evidence>
<feature type="region of interest" description="Disordered" evidence="1">
    <location>
        <begin position="255"/>
        <end position="375"/>
    </location>
</feature>
<protein>
    <submittedName>
        <fullName evidence="3">Uncharacterized protein</fullName>
    </submittedName>
</protein>
<reference evidence="3 4" key="1">
    <citation type="submission" date="2023-09" db="EMBL/GenBank/DDBJ databases">
        <title>Nesidiocoris tenuis whole genome shotgun sequence.</title>
        <authorList>
            <person name="Shibata T."/>
            <person name="Shimoda M."/>
            <person name="Kobayashi T."/>
            <person name="Uehara T."/>
        </authorList>
    </citation>
    <scope>NUCLEOTIDE SEQUENCE [LARGE SCALE GENOMIC DNA]</scope>
    <source>
        <strain evidence="3 4">Japan</strain>
    </source>
</reference>
<keyword evidence="2" id="KW-0732">Signal</keyword>
<feature type="compositionally biased region" description="Basic residues" evidence="1">
    <location>
        <begin position="469"/>
        <end position="483"/>
    </location>
</feature>
<dbReference type="Proteomes" id="UP001307889">
    <property type="component" value="Chromosome 10"/>
</dbReference>
<evidence type="ECO:0000313" key="3">
    <source>
        <dbReference type="EMBL" id="BES99118.1"/>
    </source>
</evidence>
<feature type="compositionally biased region" description="Basic and acidic residues" evidence="1">
    <location>
        <begin position="417"/>
        <end position="429"/>
    </location>
</feature>
<feature type="compositionally biased region" description="Basic and acidic residues" evidence="1">
    <location>
        <begin position="484"/>
        <end position="497"/>
    </location>
</feature>
<feature type="region of interest" description="Disordered" evidence="1">
    <location>
        <begin position="410"/>
        <end position="497"/>
    </location>
</feature>
<evidence type="ECO:0000256" key="1">
    <source>
        <dbReference type="SAM" id="MobiDB-lite"/>
    </source>
</evidence>
<feature type="signal peptide" evidence="2">
    <location>
        <begin position="1"/>
        <end position="19"/>
    </location>
</feature>
<name>A0ABN7B3Z0_9HEMI</name>
<evidence type="ECO:0000256" key="2">
    <source>
        <dbReference type="SAM" id="SignalP"/>
    </source>
</evidence>
<feature type="compositionally biased region" description="Basic and acidic residues" evidence="1">
    <location>
        <begin position="442"/>
        <end position="468"/>
    </location>
</feature>
<feature type="compositionally biased region" description="Polar residues" evidence="1">
    <location>
        <begin position="97"/>
        <end position="113"/>
    </location>
</feature>